<keyword evidence="4" id="KW-1185">Reference proteome</keyword>
<evidence type="ECO:0000313" key="3">
    <source>
        <dbReference type="EMBL" id="QNI31529.1"/>
    </source>
</evidence>
<gene>
    <name evidence="3" type="ORF">H7849_21015</name>
</gene>
<sequence>MLFLFCAIATHLFSLHNLGVSAILIAAPVLIAPSLLPAACWHQKGNIDKREAALTLPWVLLLMTMIPCVVVVSARLGMPLRDQAFLHMDEHLGFNIPAIMAWAARHPIAQHALSRSYTLLFWMIGLAALLPALMGKRKASQEFLLANAIVFLLSVPLFTAFPAVGPWVAYHFPANAAQRLCELSIRGMHVNSSSGAVEAFGVVCFPSFHVIWAILSAVALQSIKWLRVPAIVLAGLIIASTLTTGWHYGTDVIGGFFMCALSLASAKAILRLQSIKDAEAFASAR</sequence>
<feature type="domain" description="Inositolphosphotransferase Aur1/Ipt1" evidence="2">
    <location>
        <begin position="84"/>
        <end position="264"/>
    </location>
</feature>
<feature type="transmembrane region" description="Helical" evidence="1">
    <location>
        <begin position="55"/>
        <end position="72"/>
    </location>
</feature>
<dbReference type="KEGG" id="adin:H7849_21015"/>
<dbReference type="InterPro" id="IPR026841">
    <property type="entry name" value="Aur1/Ipt1"/>
</dbReference>
<dbReference type="EMBL" id="CP060394">
    <property type="protein sequence ID" value="QNI31529.1"/>
    <property type="molecule type" value="Genomic_DNA"/>
</dbReference>
<dbReference type="SUPFAM" id="SSF48317">
    <property type="entry name" value="Acid phosphatase/Vanadium-dependent haloperoxidase"/>
    <property type="match status" value="1"/>
</dbReference>
<keyword evidence="1" id="KW-0472">Membrane</keyword>
<feature type="transmembrane region" description="Helical" evidence="1">
    <location>
        <begin position="252"/>
        <end position="270"/>
    </location>
</feature>
<accession>A0A7G8BG59</accession>
<name>A0A7G8BG59_9BACT</name>
<evidence type="ECO:0000256" key="1">
    <source>
        <dbReference type="SAM" id="Phobius"/>
    </source>
</evidence>
<feature type="transmembrane region" description="Helical" evidence="1">
    <location>
        <begin position="143"/>
        <end position="164"/>
    </location>
</feature>
<dbReference type="Gene3D" id="1.20.144.10">
    <property type="entry name" value="Phosphatidic acid phosphatase type 2/haloperoxidase"/>
    <property type="match status" value="1"/>
</dbReference>
<evidence type="ECO:0000259" key="2">
    <source>
        <dbReference type="Pfam" id="PF14378"/>
    </source>
</evidence>
<keyword evidence="1" id="KW-0812">Transmembrane</keyword>
<dbReference type="GO" id="GO:0016020">
    <property type="term" value="C:membrane"/>
    <property type="evidence" value="ECO:0007669"/>
    <property type="project" value="UniProtKB-SubCell"/>
</dbReference>
<evidence type="ECO:0000313" key="4">
    <source>
        <dbReference type="Proteomes" id="UP000515312"/>
    </source>
</evidence>
<reference evidence="3 4" key="1">
    <citation type="submission" date="2020-08" db="EMBL/GenBank/DDBJ databases">
        <title>Edaphobacter telluris sp. nov. and Acidobacterium dinghuensis sp. nov., two acidobacteria isolated from forest soil.</title>
        <authorList>
            <person name="Fu J."/>
            <person name="Qiu L."/>
        </authorList>
    </citation>
    <scope>NUCLEOTIDE SEQUENCE [LARGE SCALE GENOMIC DNA]</scope>
    <source>
        <strain evidence="3">4Y35</strain>
    </source>
</reference>
<dbReference type="RefSeq" id="WP_186742241.1">
    <property type="nucleotide sequence ID" value="NZ_CP060394.1"/>
</dbReference>
<proteinExistence type="predicted"/>
<feature type="transmembrane region" description="Helical" evidence="1">
    <location>
        <begin position="116"/>
        <end position="134"/>
    </location>
</feature>
<feature type="transmembrane region" description="Helical" evidence="1">
    <location>
        <begin position="199"/>
        <end position="218"/>
    </location>
</feature>
<keyword evidence="1" id="KW-1133">Transmembrane helix</keyword>
<feature type="transmembrane region" description="Helical" evidence="1">
    <location>
        <begin position="225"/>
        <end position="246"/>
    </location>
</feature>
<organism evidence="3 4">
    <name type="scientific">Alloacidobacterium dinghuense</name>
    <dbReference type="NCBI Taxonomy" id="2763107"/>
    <lineage>
        <taxon>Bacteria</taxon>
        <taxon>Pseudomonadati</taxon>
        <taxon>Acidobacteriota</taxon>
        <taxon>Terriglobia</taxon>
        <taxon>Terriglobales</taxon>
        <taxon>Acidobacteriaceae</taxon>
        <taxon>Alloacidobacterium</taxon>
    </lineage>
</organism>
<dbReference type="Proteomes" id="UP000515312">
    <property type="component" value="Chromosome"/>
</dbReference>
<dbReference type="AlphaFoldDB" id="A0A7G8BG59"/>
<dbReference type="InterPro" id="IPR036938">
    <property type="entry name" value="PAP2/HPO_sf"/>
</dbReference>
<dbReference type="Pfam" id="PF14378">
    <property type="entry name" value="PAP2_3"/>
    <property type="match status" value="1"/>
</dbReference>
<protein>
    <submittedName>
        <fullName evidence="3">Phosphatase PAP2 family protein</fullName>
    </submittedName>
</protein>